<gene>
    <name evidence="6" type="ORF">D7294_09875</name>
</gene>
<dbReference type="InterPro" id="IPR000847">
    <property type="entry name" value="LysR_HTH_N"/>
</dbReference>
<evidence type="ECO:0000256" key="3">
    <source>
        <dbReference type="ARBA" id="ARBA00023125"/>
    </source>
</evidence>
<keyword evidence="3" id="KW-0238">DNA-binding</keyword>
<dbReference type="EMBL" id="RBAL01000004">
    <property type="protein sequence ID" value="RKN43979.1"/>
    <property type="molecule type" value="Genomic_DNA"/>
</dbReference>
<comment type="caution">
    <text evidence="6">The sequence shown here is derived from an EMBL/GenBank/DDBJ whole genome shotgun (WGS) entry which is preliminary data.</text>
</comment>
<proteinExistence type="inferred from homology"/>
<dbReference type="GO" id="GO:0000976">
    <property type="term" value="F:transcription cis-regulatory region binding"/>
    <property type="evidence" value="ECO:0007669"/>
    <property type="project" value="TreeGrafter"/>
</dbReference>
<protein>
    <submittedName>
        <fullName evidence="6">LysR family transcriptional regulator</fullName>
    </submittedName>
</protein>
<dbReference type="InterPro" id="IPR005119">
    <property type="entry name" value="LysR_subst-bd"/>
</dbReference>
<dbReference type="PANTHER" id="PTHR30126:SF39">
    <property type="entry name" value="HTH-TYPE TRANSCRIPTIONAL REGULATOR CYSL"/>
    <property type="match status" value="1"/>
</dbReference>
<sequence length="302" mass="31382">MPLPPGTPELDVLDLLVSVAETGSLGEAARRHGISQPAASMRISALERRLRLVLLERGPTGSRPTTAGAAVVEWAVPVLAAARALVGGVSALHARAEGDARLRVAASLTIADHRIPGWLITLRDREPGTRVALEVGNSEQVAQLVREGADLGFVEGPQAPAGLRSRVVGSDELVVVVAPGHPWAGRRRPLPLRTLAATPLITREPGSGTREALWQVLRRFGEPAAPAAELGSAAAIKAEAAAGVAPAVVSRLVVGEELAGRRLVAVPLGEPAPLRRSFRAVWRPEAPPAGAAATLLALARGR</sequence>
<reference evidence="6 7" key="1">
    <citation type="journal article" date="2014" name="Int. J. Syst. Evol. Microbiol.">
        <title>Streptomyces hoynatensis sp. nov., isolated from deep marine sediment.</title>
        <authorList>
            <person name="Veyisoglu A."/>
            <person name="Sahin N."/>
        </authorList>
    </citation>
    <scope>NUCLEOTIDE SEQUENCE [LARGE SCALE GENOMIC DNA]</scope>
    <source>
        <strain evidence="6 7">KCTC 29097</strain>
    </source>
</reference>
<feature type="domain" description="HTH lysR-type" evidence="5">
    <location>
        <begin position="8"/>
        <end position="65"/>
    </location>
</feature>
<dbReference type="Gene3D" id="1.10.10.10">
    <property type="entry name" value="Winged helix-like DNA-binding domain superfamily/Winged helix DNA-binding domain"/>
    <property type="match status" value="1"/>
</dbReference>
<dbReference type="SUPFAM" id="SSF46785">
    <property type="entry name" value="Winged helix' DNA-binding domain"/>
    <property type="match status" value="1"/>
</dbReference>
<dbReference type="Gene3D" id="3.40.190.10">
    <property type="entry name" value="Periplasmic binding protein-like II"/>
    <property type="match status" value="2"/>
</dbReference>
<dbReference type="InterPro" id="IPR036390">
    <property type="entry name" value="WH_DNA-bd_sf"/>
</dbReference>
<dbReference type="InterPro" id="IPR036388">
    <property type="entry name" value="WH-like_DNA-bd_sf"/>
</dbReference>
<evidence type="ECO:0000256" key="4">
    <source>
        <dbReference type="ARBA" id="ARBA00023163"/>
    </source>
</evidence>
<comment type="similarity">
    <text evidence="1">Belongs to the LysR transcriptional regulatory family.</text>
</comment>
<evidence type="ECO:0000313" key="6">
    <source>
        <dbReference type="EMBL" id="RKN43979.1"/>
    </source>
</evidence>
<dbReference type="RefSeq" id="WP_120677709.1">
    <property type="nucleotide sequence ID" value="NZ_RBAL01000004.1"/>
</dbReference>
<dbReference type="PANTHER" id="PTHR30126">
    <property type="entry name" value="HTH-TYPE TRANSCRIPTIONAL REGULATOR"/>
    <property type="match status" value="1"/>
</dbReference>
<evidence type="ECO:0000313" key="7">
    <source>
        <dbReference type="Proteomes" id="UP000272474"/>
    </source>
</evidence>
<keyword evidence="7" id="KW-1185">Reference proteome</keyword>
<dbReference type="PROSITE" id="PS50931">
    <property type="entry name" value="HTH_LYSR"/>
    <property type="match status" value="1"/>
</dbReference>
<accession>A0A3A9Z7G6</accession>
<dbReference type="Proteomes" id="UP000272474">
    <property type="component" value="Unassembled WGS sequence"/>
</dbReference>
<organism evidence="6 7">
    <name type="scientific">Streptomyces hoynatensis</name>
    <dbReference type="NCBI Taxonomy" id="1141874"/>
    <lineage>
        <taxon>Bacteria</taxon>
        <taxon>Bacillati</taxon>
        <taxon>Actinomycetota</taxon>
        <taxon>Actinomycetes</taxon>
        <taxon>Kitasatosporales</taxon>
        <taxon>Streptomycetaceae</taxon>
        <taxon>Streptomyces</taxon>
    </lineage>
</organism>
<dbReference type="Pfam" id="PF03466">
    <property type="entry name" value="LysR_substrate"/>
    <property type="match status" value="1"/>
</dbReference>
<dbReference type="Pfam" id="PF00126">
    <property type="entry name" value="HTH_1"/>
    <property type="match status" value="1"/>
</dbReference>
<dbReference type="OrthoDB" id="9808620at2"/>
<keyword evidence="4" id="KW-0804">Transcription</keyword>
<dbReference type="GO" id="GO:0003700">
    <property type="term" value="F:DNA-binding transcription factor activity"/>
    <property type="evidence" value="ECO:0007669"/>
    <property type="project" value="InterPro"/>
</dbReference>
<name>A0A3A9Z7G6_9ACTN</name>
<keyword evidence="2" id="KW-0805">Transcription regulation</keyword>
<dbReference type="SUPFAM" id="SSF53850">
    <property type="entry name" value="Periplasmic binding protein-like II"/>
    <property type="match status" value="1"/>
</dbReference>
<evidence type="ECO:0000256" key="1">
    <source>
        <dbReference type="ARBA" id="ARBA00009437"/>
    </source>
</evidence>
<evidence type="ECO:0000256" key="2">
    <source>
        <dbReference type="ARBA" id="ARBA00023015"/>
    </source>
</evidence>
<evidence type="ECO:0000259" key="5">
    <source>
        <dbReference type="PROSITE" id="PS50931"/>
    </source>
</evidence>
<dbReference type="AlphaFoldDB" id="A0A3A9Z7G6"/>